<keyword evidence="2" id="KW-1185">Reference proteome</keyword>
<name>A0AAV4RL62_CAEEX</name>
<organism evidence="1 2">
    <name type="scientific">Caerostris extrusa</name>
    <name type="common">Bark spider</name>
    <name type="synonym">Caerostris bankana</name>
    <dbReference type="NCBI Taxonomy" id="172846"/>
    <lineage>
        <taxon>Eukaryota</taxon>
        <taxon>Metazoa</taxon>
        <taxon>Ecdysozoa</taxon>
        <taxon>Arthropoda</taxon>
        <taxon>Chelicerata</taxon>
        <taxon>Arachnida</taxon>
        <taxon>Araneae</taxon>
        <taxon>Araneomorphae</taxon>
        <taxon>Entelegynae</taxon>
        <taxon>Araneoidea</taxon>
        <taxon>Araneidae</taxon>
        <taxon>Caerostris</taxon>
    </lineage>
</organism>
<dbReference type="EMBL" id="BPLR01007934">
    <property type="protein sequence ID" value="GIY20763.1"/>
    <property type="molecule type" value="Genomic_DNA"/>
</dbReference>
<dbReference type="AlphaFoldDB" id="A0AAV4RL62"/>
<evidence type="ECO:0000313" key="2">
    <source>
        <dbReference type="Proteomes" id="UP001054945"/>
    </source>
</evidence>
<gene>
    <name evidence="1" type="ORF">CEXT_519111</name>
</gene>
<proteinExistence type="predicted"/>
<dbReference type="Proteomes" id="UP001054945">
    <property type="component" value="Unassembled WGS sequence"/>
</dbReference>
<comment type="caution">
    <text evidence="1">The sequence shown here is derived from an EMBL/GenBank/DDBJ whole genome shotgun (WGS) entry which is preliminary data.</text>
</comment>
<reference evidence="1 2" key="1">
    <citation type="submission" date="2021-06" db="EMBL/GenBank/DDBJ databases">
        <title>Caerostris extrusa draft genome.</title>
        <authorList>
            <person name="Kono N."/>
            <person name="Arakawa K."/>
        </authorList>
    </citation>
    <scope>NUCLEOTIDE SEQUENCE [LARGE SCALE GENOMIC DNA]</scope>
</reference>
<accession>A0AAV4RL62</accession>
<protein>
    <submittedName>
        <fullName evidence="1">Uncharacterized protein</fullName>
    </submittedName>
</protein>
<sequence>MHKRLQIIFSFHPDSPDNIVPYTHMLEVPREGPAVLFPSPTPCAPSAQAAIPKSLKSSRVLGAKGTPDLSHPIARDRGTAKRPLEIHTKVHLSGVVMLMTALGGRGYRYVGGGLQHRKERGRGEWFYMQMLRMVNGVHTMMSGM</sequence>
<evidence type="ECO:0000313" key="1">
    <source>
        <dbReference type="EMBL" id="GIY20763.1"/>
    </source>
</evidence>